<dbReference type="Pfam" id="PF00225">
    <property type="entry name" value="Kinesin"/>
    <property type="match status" value="1"/>
</dbReference>
<dbReference type="Gene3D" id="3.40.850.10">
    <property type="entry name" value="Kinesin motor domain"/>
    <property type="match status" value="1"/>
</dbReference>
<dbReference type="InterPro" id="IPR036961">
    <property type="entry name" value="Kinesin_motor_dom_sf"/>
</dbReference>
<dbReference type="AlphaFoldDB" id="A0A1E4T7U9"/>
<evidence type="ECO:0000256" key="3">
    <source>
        <dbReference type="ARBA" id="ARBA00022701"/>
    </source>
</evidence>
<dbReference type="SMART" id="SM00129">
    <property type="entry name" value="KISc"/>
    <property type="match status" value="1"/>
</dbReference>
<dbReference type="GO" id="GO:0008574">
    <property type="term" value="F:plus-end-directed microtubule motor activity"/>
    <property type="evidence" value="ECO:0007669"/>
    <property type="project" value="TreeGrafter"/>
</dbReference>
<feature type="compositionally biased region" description="Polar residues" evidence="12">
    <location>
        <begin position="868"/>
        <end position="882"/>
    </location>
</feature>
<feature type="coiled-coil region" evidence="11">
    <location>
        <begin position="476"/>
        <end position="503"/>
    </location>
</feature>
<dbReference type="GO" id="GO:0005876">
    <property type="term" value="C:spindle microtubule"/>
    <property type="evidence" value="ECO:0007669"/>
    <property type="project" value="TreeGrafter"/>
</dbReference>
<dbReference type="GO" id="GO:0005524">
    <property type="term" value="F:ATP binding"/>
    <property type="evidence" value="ECO:0007669"/>
    <property type="project" value="UniProtKB-UniRule"/>
</dbReference>
<dbReference type="GO" id="GO:0007018">
    <property type="term" value="P:microtubule-based movement"/>
    <property type="evidence" value="ECO:0007669"/>
    <property type="project" value="InterPro"/>
</dbReference>
<dbReference type="PROSITE" id="PS00411">
    <property type="entry name" value="KINESIN_MOTOR_1"/>
    <property type="match status" value="1"/>
</dbReference>
<comment type="subcellular location">
    <subcellularLocation>
        <location evidence="1">Cytoplasm</location>
        <location evidence="1">Cytoskeleton</location>
    </subcellularLocation>
</comment>
<keyword evidence="15" id="KW-1185">Reference proteome</keyword>
<dbReference type="PANTHER" id="PTHR47970:SF12">
    <property type="entry name" value="KINESIN FAMILY MEMBER 11"/>
    <property type="match status" value="1"/>
</dbReference>
<evidence type="ECO:0000256" key="6">
    <source>
        <dbReference type="ARBA" id="ARBA00023175"/>
    </source>
</evidence>
<dbReference type="InterPro" id="IPR047149">
    <property type="entry name" value="KIF11-like"/>
</dbReference>
<feature type="region of interest" description="Disordered" evidence="12">
    <location>
        <begin position="1"/>
        <end position="34"/>
    </location>
</feature>
<dbReference type="InterPro" id="IPR027417">
    <property type="entry name" value="P-loop_NTPase"/>
</dbReference>
<feature type="domain" description="Kinesin motor" evidence="13">
    <location>
        <begin position="45"/>
        <end position="387"/>
    </location>
</feature>
<evidence type="ECO:0000256" key="10">
    <source>
        <dbReference type="RuleBase" id="RU000394"/>
    </source>
</evidence>
<dbReference type="GO" id="GO:0000073">
    <property type="term" value="P:initial mitotic spindle pole body separation"/>
    <property type="evidence" value="ECO:0007669"/>
    <property type="project" value="TreeGrafter"/>
</dbReference>
<sequence length="906" mass="101113">MSSHPNKPKGSNFGTVTSDNGSKRTSIESNRSTNNFGKDSSSFEAISVIVRCRGRNDKEVHSKSPVIVTIPENAGNSVSIQTSQDFSSTNQLFSKAYKVDEAYGEGANQELFYEKVALPLFNDFINGYNCTIFAYGQTGSGKTYTMCGDVSDQQVDLSLDAGLIPRILCELFNDGTLKGEFMVKCSFVEIYNEDLKDLLGGSNTRLRILEERRPARNDNANNSAAIKIDGLEEFYIKSAKEGLCKLKQGVARRKTAATKMNDLSSRSHTIFSITLIQKKGESEYQFAKMNLVDLAGSENVGRSGAIDQRAKEAGSINQSLLALGKVITALVNGSQHIPYRESKLTRLLQDSLGGKTKTVLVANIAPSQLDLQTTKNTLEYASKAKGIKNSAQIQPLVSDKVLIKELLNENYRLKSDLQATKTREGGIFMNEAHHDELMKDYNYLQSETKELKCQKSSLLDQLASQQKKTEIERLEKIKFIAASETMEKRLSELENELNEKRKNETHLFDVSKRVVDLANEDVQQMIKYHSETQHYLIDKLQEFVEPIRQGIASVIPIDKLHGSSENDGSRLLELSQAIEQGLTSVREEQQNLKNKALQKSEELKHLKDDLSAIFTQLKKSSSDATQLTGKMKENNTEFSNYIESQLFNGAESLAIKALKSNMSKINDFKKSMDEQLSKLLGDIAQDTSSKVIGLTRSRLESQKRKWSKEDSSLNESLANSCSTLSSNVFETTSRFDNHIDSSVGYVNYQRARLGIANEILQKASENTAASSAAQKNLFESSVYLNEYRANTASMLKEINASINVLESDIKNREVEQKKQLNLKSLQQTRDLLSELELILGSNKEDSLKLHQPLNEVGNLTRIPKSPKINGQENKIGTLLNLSDSKRKAEDVSDSRSKKFKPPSNVY</sequence>
<evidence type="ECO:0000256" key="8">
    <source>
        <dbReference type="ARBA" id="ARBA00034704"/>
    </source>
</evidence>
<keyword evidence="5 9" id="KW-0067">ATP-binding</keyword>
<dbReference type="EMBL" id="KV453847">
    <property type="protein sequence ID" value="ODV87834.1"/>
    <property type="molecule type" value="Genomic_DNA"/>
</dbReference>
<feature type="coiled-coil region" evidence="11">
    <location>
        <begin position="582"/>
        <end position="609"/>
    </location>
</feature>
<evidence type="ECO:0000256" key="4">
    <source>
        <dbReference type="ARBA" id="ARBA00022741"/>
    </source>
</evidence>
<keyword evidence="4 9" id="KW-0547">Nucleotide-binding</keyword>
<dbReference type="STRING" id="983967.A0A1E4T7U9"/>
<evidence type="ECO:0000256" key="2">
    <source>
        <dbReference type="ARBA" id="ARBA00022490"/>
    </source>
</evidence>
<proteinExistence type="inferred from homology"/>
<feature type="binding site" evidence="9">
    <location>
        <begin position="136"/>
        <end position="143"/>
    </location>
    <ligand>
        <name>ATP</name>
        <dbReference type="ChEBI" id="CHEBI:30616"/>
    </ligand>
</feature>
<dbReference type="PROSITE" id="PS50067">
    <property type="entry name" value="KINESIN_MOTOR_2"/>
    <property type="match status" value="1"/>
</dbReference>
<dbReference type="GO" id="GO:0005634">
    <property type="term" value="C:nucleus"/>
    <property type="evidence" value="ECO:0007669"/>
    <property type="project" value="TreeGrafter"/>
</dbReference>
<evidence type="ECO:0000256" key="11">
    <source>
        <dbReference type="SAM" id="Coils"/>
    </source>
</evidence>
<dbReference type="GO" id="GO:0072686">
    <property type="term" value="C:mitotic spindle"/>
    <property type="evidence" value="ECO:0007669"/>
    <property type="project" value="TreeGrafter"/>
</dbReference>
<evidence type="ECO:0000256" key="7">
    <source>
        <dbReference type="ARBA" id="ARBA00023212"/>
    </source>
</evidence>
<dbReference type="PRINTS" id="PR00380">
    <property type="entry name" value="KINESINHEAVY"/>
</dbReference>
<gene>
    <name evidence="14" type="ORF">CANARDRAFT_26035</name>
</gene>
<dbReference type="GO" id="GO:0008017">
    <property type="term" value="F:microtubule binding"/>
    <property type="evidence" value="ECO:0007669"/>
    <property type="project" value="InterPro"/>
</dbReference>
<feature type="compositionally biased region" description="Basic and acidic residues" evidence="12">
    <location>
        <begin position="883"/>
        <end position="896"/>
    </location>
</feature>
<accession>A0A1E4T7U9</accession>
<dbReference type="SUPFAM" id="SSF52540">
    <property type="entry name" value="P-loop containing nucleoside triphosphate hydrolases"/>
    <property type="match status" value="1"/>
</dbReference>
<reference evidence="15" key="1">
    <citation type="submission" date="2016-04" db="EMBL/GenBank/DDBJ databases">
        <title>Comparative genomics of biotechnologically important yeasts.</title>
        <authorList>
            <consortium name="DOE Joint Genome Institute"/>
            <person name="Riley R."/>
            <person name="Haridas S."/>
            <person name="Wolfe K.H."/>
            <person name="Lopes M.R."/>
            <person name="Hittinger C.T."/>
            <person name="Goker M."/>
            <person name="Salamov A."/>
            <person name="Wisecaver J."/>
            <person name="Long T.M."/>
            <person name="Aerts A.L."/>
            <person name="Barry K."/>
            <person name="Choi C."/>
            <person name="Clum A."/>
            <person name="Coughlan A.Y."/>
            <person name="Deshpande S."/>
            <person name="Douglass A.P."/>
            <person name="Hanson S.J."/>
            <person name="Klenk H.-P."/>
            <person name="Labutti K."/>
            <person name="Lapidus A."/>
            <person name="Lindquist E."/>
            <person name="Lipzen A."/>
            <person name="Meier-Kolthoff J.P."/>
            <person name="Ohm R.A."/>
            <person name="Otillar R.P."/>
            <person name="Pangilinan J."/>
            <person name="Peng Y."/>
            <person name="Rokas A."/>
            <person name="Rosa C.A."/>
            <person name="Scheuner C."/>
            <person name="Sibirny A.A."/>
            <person name="Slot J.C."/>
            <person name="Stielow J.B."/>
            <person name="Sun H."/>
            <person name="Kurtzman C.P."/>
            <person name="Blackwell M."/>
            <person name="Grigoriev I.V."/>
            <person name="Jeffries T.W."/>
        </authorList>
    </citation>
    <scope>NUCLEOTIDE SEQUENCE [LARGE SCALE GENOMIC DNA]</scope>
    <source>
        <strain evidence="15">NRRL YB-2248</strain>
    </source>
</reference>
<evidence type="ECO:0000256" key="1">
    <source>
        <dbReference type="ARBA" id="ARBA00004245"/>
    </source>
</evidence>
<organism evidence="14 15">
    <name type="scientific">[Candida] arabinofermentans NRRL YB-2248</name>
    <dbReference type="NCBI Taxonomy" id="983967"/>
    <lineage>
        <taxon>Eukaryota</taxon>
        <taxon>Fungi</taxon>
        <taxon>Dikarya</taxon>
        <taxon>Ascomycota</taxon>
        <taxon>Saccharomycotina</taxon>
        <taxon>Pichiomycetes</taxon>
        <taxon>Pichiales</taxon>
        <taxon>Pichiaceae</taxon>
        <taxon>Ogataea</taxon>
        <taxon>Ogataea/Candida clade</taxon>
    </lineage>
</organism>
<feature type="region of interest" description="Disordered" evidence="12">
    <location>
        <begin position="860"/>
        <end position="906"/>
    </location>
</feature>
<keyword evidence="2" id="KW-0963">Cytoplasm</keyword>
<name>A0A1E4T7U9_9ASCO</name>
<evidence type="ECO:0000313" key="15">
    <source>
        <dbReference type="Proteomes" id="UP000094801"/>
    </source>
</evidence>
<evidence type="ECO:0000313" key="14">
    <source>
        <dbReference type="EMBL" id="ODV87834.1"/>
    </source>
</evidence>
<evidence type="ECO:0000256" key="5">
    <source>
        <dbReference type="ARBA" id="ARBA00022840"/>
    </source>
</evidence>
<dbReference type="PANTHER" id="PTHR47970">
    <property type="entry name" value="KINESIN-LIKE PROTEIN KIF11"/>
    <property type="match status" value="1"/>
</dbReference>
<keyword evidence="3 10" id="KW-0493">Microtubule</keyword>
<dbReference type="OrthoDB" id="3176171at2759"/>
<dbReference type="Proteomes" id="UP000094801">
    <property type="component" value="Unassembled WGS sequence"/>
</dbReference>
<dbReference type="InterPro" id="IPR001752">
    <property type="entry name" value="Kinesin_motor_dom"/>
</dbReference>
<evidence type="ECO:0000256" key="9">
    <source>
        <dbReference type="PROSITE-ProRule" id="PRU00283"/>
    </source>
</evidence>
<protein>
    <recommendedName>
        <fullName evidence="10">Kinesin-like protein</fullName>
    </recommendedName>
</protein>
<keyword evidence="11" id="KW-0175">Coiled coil</keyword>
<evidence type="ECO:0000256" key="12">
    <source>
        <dbReference type="SAM" id="MobiDB-lite"/>
    </source>
</evidence>
<keyword evidence="7" id="KW-0206">Cytoskeleton</keyword>
<keyword evidence="6 9" id="KW-0505">Motor protein</keyword>
<comment type="similarity">
    <text evidence="8">Belongs to the TRAFAC class myosin-kinesin ATPase superfamily. Kinesin family. KIN-5/BimC subfamily.</text>
</comment>
<dbReference type="InterPro" id="IPR019821">
    <property type="entry name" value="Kinesin_motor_CS"/>
</dbReference>
<evidence type="ECO:0000259" key="13">
    <source>
        <dbReference type="PROSITE" id="PS50067"/>
    </source>
</evidence>
<dbReference type="FunFam" id="3.40.850.10:FF:000019">
    <property type="entry name" value="Kinesin-like protein KIN-5D"/>
    <property type="match status" value="1"/>
</dbReference>